<evidence type="ECO:0000313" key="5">
    <source>
        <dbReference type="Proteomes" id="UP000304880"/>
    </source>
</evidence>
<keyword evidence="1 2" id="KW-0597">Phosphoprotein</keyword>
<comment type="caution">
    <text evidence="4">The sequence shown here is derived from an EMBL/GenBank/DDBJ whole genome shotgun (WGS) entry which is preliminary data.</text>
</comment>
<sequence>MSISQFDPVVLVVEDQGLLRMTAVSIMEDSGFEAVEAKNADEALTMLRHYPDILVVFTDIDLNAEKDGFWLAEQIKIGWPKIDVIVTSAYPRPKNYNLDNVIAYYEKPYSEKDLINQIQKAVFGSRRGRSIAEFVSY</sequence>
<organism evidence="4 5">
    <name type="scientific">Paracoccus haeundaensis</name>
    <dbReference type="NCBI Taxonomy" id="225362"/>
    <lineage>
        <taxon>Bacteria</taxon>
        <taxon>Pseudomonadati</taxon>
        <taxon>Pseudomonadota</taxon>
        <taxon>Alphaproteobacteria</taxon>
        <taxon>Rhodobacterales</taxon>
        <taxon>Paracoccaceae</taxon>
        <taxon>Paracoccus</taxon>
    </lineage>
</organism>
<dbReference type="Pfam" id="PF00072">
    <property type="entry name" value="Response_reg"/>
    <property type="match status" value="1"/>
</dbReference>
<reference evidence="4 5" key="1">
    <citation type="submission" date="2019-06" db="EMBL/GenBank/DDBJ databases">
        <authorList>
            <person name="Li J."/>
        </authorList>
    </citation>
    <scope>NUCLEOTIDE SEQUENCE [LARGE SCALE GENOMIC DNA]</scope>
    <source>
        <strain evidence="4 5">CGMCC 1.8012</strain>
    </source>
</reference>
<dbReference type="AlphaFoldDB" id="A0A5C4R129"/>
<feature type="modified residue" description="4-aspartylphosphate" evidence="2">
    <location>
        <position position="59"/>
    </location>
</feature>
<dbReference type="InterPro" id="IPR011006">
    <property type="entry name" value="CheY-like_superfamily"/>
</dbReference>
<dbReference type="Proteomes" id="UP000304880">
    <property type="component" value="Unassembled WGS sequence"/>
</dbReference>
<dbReference type="PANTHER" id="PTHR44591">
    <property type="entry name" value="STRESS RESPONSE REGULATOR PROTEIN 1"/>
    <property type="match status" value="1"/>
</dbReference>
<proteinExistence type="predicted"/>
<evidence type="ECO:0000313" key="4">
    <source>
        <dbReference type="EMBL" id="TNH37609.1"/>
    </source>
</evidence>
<evidence type="ECO:0000256" key="1">
    <source>
        <dbReference type="ARBA" id="ARBA00022553"/>
    </source>
</evidence>
<name>A0A5C4R129_9RHOB</name>
<dbReference type="EMBL" id="VDDC01000065">
    <property type="protein sequence ID" value="TNH37609.1"/>
    <property type="molecule type" value="Genomic_DNA"/>
</dbReference>
<keyword evidence="5" id="KW-1185">Reference proteome</keyword>
<dbReference type="SUPFAM" id="SSF52172">
    <property type="entry name" value="CheY-like"/>
    <property type="match status" value="1"/>
</dbReference>
<dbReference type="RefSeq" id="WP_139599747.1">
    <property type="nucleotide sequence ID" value="NZ_VDDC01000065.1"/>
</dbReference>
<dbReference type="InterPro" id="IPR050595">
    <property type="entry name" value="Bact_response_regulator"/>
</dbReference>
<evidence type="ECO:0000259" key="3">
    <source>
        <dbReference type="PROSITE" id="PS50110"/>
    </source>
</evidence>
<dbReference type="InterPro" id="IPR001789">
    <property type="entry name" value="Sig_transdc_resp-reg_receiver"/>
</dbReference>
<dbReference type="SMART" id="SM00448">
    <property type="entry name" value="REC"/>
    <property type="match status" value="1"/>
</dbReference>
<gene>
    <name evidence="4" type="ORF">FHD67_19370</name>
</gene>
<dbReference type="PANTHER" id="PTHR44591:SF3">
    <property type="entry name" value="RESPONSE REGULATORY DOMAIN-CONTAINING PROTEIN"/>
    <property type="match status" value="1"/>
</dbReference>
<feature type="domain" description="Response regulatory" evidence="3">
    <location>
        <begin position="9"/>
        <end position="122"/>
    </location>
</feature>
<protein>
    <submittedName>
        <fullName evidence="4">Response regulator</fullName>
    </submittedName>
</protein>
<evidence type="ECO:0000256" key="2">
    <source>
        <dbReference type="PROSITE-ProRule" id="PRU00169"/>
    </source>
</evidence>
<accession>A0A5C4R129</accession>
<dbReference type="GO" id="GO:0000160">
    <property type="term" value="P:phosphorelay signal transduction system"/>
    <property type="evidence" value="ECO:0007669"/>
    <property type="project" value="InterPro"/>
</dbReference>
<dbReference type="Gene3D" id="3.40.50.2300">
    <property type="match status" value="1"/>
</dbReference>
<dbReference type="PROSITE" id="PS50110">
    <property type="entry name" value="RESPONSE_REGULATORY"/>
    <property type="match status" value="1"/>
</dbReference>